<keyword evidence="16" id="KW-0812">Transmembrane</keyword>
<dbReference type="InterPro" id="IPR037192">
    <property type="entry name" value="ERO1-like_sf"/>
</dbReference>
<keyword evidence="15" id="KW-0676">Redox-active center</keyword>
<evidence type="ECO:0000313" key="18">
    <source>
        <dbReference type="Proteomes" id="UP000192356"/>
    </source>
</evidence>
<sequence length="315" mass="36959">MNLYLIQFIKAYLTIEELYEINERTYNELDQVAKSDFISKVKINFYEKCPLSIKKCSADSCSVPIIKYKNKDGIIDLLKVKESYSPTITNGSDVWRAMYNLTPNKAFHKILNGMKFTVTTHISAFYTNFIGNYFPNPFVFRKSYTEEYQNDFINLYMIIRNAIGSLKHTNSVLHPEVKKIVDLIEIDKRFDILTYDSYELIEKCIECVACLDCQKCILWGTIQLRGLRTAIEVFNKENIDGVFQIYLINLFRRLSETVKQSHRLKNIRYPFIYLVISYYKSITTLTLITIMFGLLIRKIKSSGMRTQVELDQKNK</sequence>
<dbReference type="AlphaFoldDB" id="A0A1X0QA68"/>
<comment type="subcellular location">
    <subcellularLocation>
        <location evidence="2">Endoplasmic reticulum membrane</location>
        <topology evidence="2">Peripheral membrane protein</topology>
        <orientation evidence="2">Lumenal side</orientation>
    </subcellularLocation>
</comment>
<comment type="similarity">
    <text evidence="3">Belongs to the EROs family.</text>
</comment>
<keyword evidence="9" id="KW-0274">FAD</keyword>
<dbReference type="SUPFAM" id="SSF110019">
    <property type="entry name" value="ERO1-like"/>
    <property type="match status" value="1"/>
</dbReference>
<keyword evidence="5" id="KW-0813">Transport</keyword>
<protein>
    <submittedName>
        <fullName evidence="17">Uncharacterized protein</fullName>
    </submittedName>
</protein>
<evidence type="ECO:0000256" key="11">
    <source>
        <dbReference type="ARBA" id="ARBA00023002"/>
    </source>
</evidence>
<dbReference type="Proteomes" id="UP000192356">
    <property type="component" value="Unassembled WGS sequence"/>
</dbReference>
<evidence type="ECO:0000256" key="2">
    <source>
        <dbReference type="ARBA" id="ARBA00004367"/>
    </source>
</evidence>
<evidence type="ECO:0000256" key="16">
    <source>
        <dbReference type="SAM" id="Phobius"/>
    </source>
</evidence>
<dbReference type="VEuPathDB" id="MicrosporidiaDB:HERIO_1427"/>
<evidence type="ECO:0000256" key="7">
    <source>
        <dbReference type="ARBA" id="ARBA00022729"/>
    </source>
</evidence>
<dbReference type="GO" id="GO:0034975">
    <property type="term" value="P:protein folding in endoplasmic reticulum"/>
    <property type="evidence" value="ECO:0007669"/>
    <property type="project" value="InterPro"/>
</dbReference>
<keyword evidence="12 16" id="KW-0472">Membrane</keyword>
<keyword evidence="10" id="KW-0249">Electron transport</keyword>
<accession>A0A1X0QA68</accession>
<evidence type="ECO:0000256" key="1">
    <source>
        <dbReference type="ARBA" id="ARBA00001974"/>
    </source>
</evidence>
<evidence type="ECO:0000256" key="3">
    <source>
        <dbReference type="ARBA" id="ARBA00008277"/>
    </source>
</evidence>
<evidence type="ECO:0000256" key="15">
    <source>
        <dbReference type="ARBA" id="ARBA00023284"/>
    </source>
</evidence>
<dbReference type="OrthoDB" id="269384at2759"/>
<evidence type="ECO:0000256" key="5">
    <source>
        <dbReference type="ARBA" id="ARBA00022448"/>
    </source>
</evidence>
<organism evidence="17 18">
    <name type="scientific">Hepatospora eriocheir</name>
    <dbReference type="NCBI Taxonomy" id="1081669"/>
    <lineage>
        <taxon>Eukaryota</taxon>
        <taxon>Fungi</taxon>
        <taxon>Fungi incertae sedis</taxon>
        <taxon>Microsporidia</taxon>
        <taxon>Hepatosporidae</taxon>
        <taxon>Hepatospora</taxon>
    </lineage>
</organism>
<dbReference type="GO" id="GO:0016972">
    <property type="term" value="F:thiol oxidase activity"/>
    <property type="evidence" value="ECO:0007669"/>
    <property type="project" value="InterPro"/>
</dbReference>
<evidence type="ECO:0000256" key="6">
    <source>
        <dbReference type="ARBA" id="ARBA00022630"/>
    </source>
</evidence>
<feature type="transmembrane region" description="Helical" evidence="16">
    <location>
        <begin position="271"/>
        <end position="296"/>
    </location>
</feature>
<reference evidence="17 18" key="1">
    <citation type="journal article" date="2017" name="Environ. Microbiol.">
        <title>Decay of the glycolytic pathway and adaptation to intranuclear parasitism within Enterocytozoonidae microsporidia.</title>
        <authorList>
            <person name="Wiredu Boakye D."/>
            <person name="Jaroenlak P."/>
            <person name="Prachumwat A."/>
            <person name="Williams T.A."/>
            <person name="Bateman K.S."/>
            <person name="Itsathitphaisarn O."/>
            <person name="Sritunyalucksana K."/>
            <person name="Paszkiewicz K.H."/>
            <person name="Moore K.A."/>
            <person name="Stentiford G.D."/>
            <person name="Williams B.A."/>
        </authorList>
    </citation>
    <scope>NUCLEOTIDE SEQUENCE [LARGE SCALE GENOMIC DNA]</scope>
    <source>
        <strain evidence="17 18">GB1</strain>
    </source>
</reference>
<evidence type="ECO:0000256" key="10">
    <source>
        <dbReference type="ARBA" id="ARBA00022982"/>
    </source>
</evidence>
<keyword evidence="16" id="KW-1133">Transmembrane helix</keyword>
<dbReference type="GO" id="GO:0071949">
    <property type="term" value="F:FAD binding"/>
    <property type="evidence" value="ECO:0007669"/>
    <property type="project" value="InterPro"/>
</dbReference>
<dbReference type="PANTHER" id="PTHR12613:SF0">
    <property type="entry name" value="ERO1-LIKE PROTEIN"/>
    <property type="match status" value="1"/>
</dbReference>
<keyword evidence="13" id="KW-1015">Disulfide bond</keyword>
<dbReference type="VEuPathDB" id="MicrosporidiaDB:A0H76_334"/>
<keyword evidence="14" id="KW-0325">Glycoprotein</keyword>
<dbReference type="GO" id="GO:0015035">
    <property type="term" value="F:protein-disulfide reductase activity"/>
    <property type="evidence" value="ECO:0007669"/>
    <property type="project" value="InterPro"/>
</dbReference>
<keyword evidence="8" id="KW-0256">Endoplasmic reticulum</keyword>
<keyword evidence="18" id="KW-1185">Reference proteome</keyword>
<keyword evidence="11" id="KW-0560">Oxidoreductase</keyword>
<evidence type="ECO:0000256" key="8">
    <source>
        <dbReference type="ARBA" id="ARBA00022824"/>
    </source>
</evidence>
<keyword evidence="6" id="KW-0285">Flavoprotein</keyword>
<comment type="cofactor">
    <cofactor evidence="1">
        <name>FAD</name>
        <dbReference type="ChEBI" id="CHEBI:57692"/>
    </cofactor>
</comment>
<evidence type="ECO:0000256" key="14">
    <source>
        <dbReference type="ARBA" id="ARBA00023180"/>
    </source>
</evidence>
<gene>
    <name evidence="17" type="ORF">HERIO_1427</name>
</gene>
<dbReference type="GO" id="GO:0005789">
    <property type="term" value="C:endoplasmic reticulum membrane"/>
    <property type="evidence" value="ECO:0007669"/>
    <property type="project" value="UniProtKB-SubCell"/>
</dbReference>
<name>A0A1X0QA68_9MICR</name>
<dbReference type="PANTHER" id="PTHR12613">
    <property type="entry name" value="ERO1-RELATED"/>
    <property type="match status" value="1"/>
</dbReference>
<evidence type="ECO:0000256" key="4">
    <source>
        <dbReference type="ARBA" id="ARBA00011802"/>
    </source>
</evidence>
<evidence type="ECO:0000256" key="12">
    <source>
        <dbReference type="ARBA" id="ARBA00023136"/>
    </source>
</evidence>
<comment type="caution">
    <text evidence="17">The sequence shown here is derived from an EMBL/GenBank/DDBJ whole genome shotgun (WGS) entry which is preliminary data.</text>
</comment>
<dbReference type="InterPro" id="IPR007266">
    <property type="entry name" value="Ero1"/>
</dbReference>
<keyword evidence="7" id="KW-0732">Signal</keyword>
<proteinExistence type="inferred from homology"/>
<comment type="subunit">
    <text evidence="4">May function both as a monomer and a homodimer.</text>
</comment>
<evidence type="ECO:0000256" key="9">
    <source>
        <dbReference type="ARBA" id="ARBA00022827"/>
    </source>
</evidence>
<evidence type="ECO:0000256" key="13">
    <source>
        <dbReference type="ARBA" id="ARBA00023157"/>
    </source>
</evidence>
<dbReference type="EMBL" id="LVKB01000070">
    <property type="protein sequence ID" value="ORD96657.1"/>
    <property type="molecule type" value="Genomic_DNA"/>
</dbReference>
<evidence type="ECO:0000313" key="17">
    <source>
        <dbReference type="EMBL" id="ORD96657.1"/>
    </source>
</evidence>